<protein>
    <submittedName>
        <fullName evidence="2">Uncharacterized protein</fullName>
    </submittedName>
</protein>
<gene>
    <name evidence="2" type="ORF">HYH03_002194</name>
</gene>
<dbReference type="Proteomes" id="UP000612055">
    <property type="component" value="Unassembled WGS sequence"/>
</dbReference>
<feature type="transmembrane region" description="Helical" evidence="1">
    <location>
        <begin position="15"/>
        <end position="34"/>
    </location>
</feature>
<proteinExistence type="predicted"/>
<keyword evidence="1" id="KW-1133">Transmembrane helix</keyword>
<evidence type="ECO:0000313" key="3">
    <source>
        <dbReference type="Proteomes" id="UP000612055"/>
    </source>
</evidence>
<dbReference type="AlphaFoldDB" id="A0A835YC58"/>
<evidence type="ECO:0000256" key="1">
    <source>
        <dbReference type="SAM" id="Phobius"/>
    </source>
</evidence>
<accession>A0A835YC58</accession>
<dbReference type="EMBL" id="JAEHOE010000005">
    <property type="protein sequence ID" value="KAG2499906.1"/>
    <property type="molecule type" value="Genomic_DNA"/>
</dbReference>
<name>A0A835YC58_9CHLO</name>
<evidence type="ECO:0000313" key="2">
    <source>
        <dbReference type="EMBL" id="KAG2499906.1"/>
    </source>
</evidence>
<feature type="transmembrane region" description="Helical" evidence="1">
    <location>
        <begin position="186"/>
        <end position="206"/>
    </location>
</feature>
<dbReference type="OrthoDB" id="538785at2759"/>
<feature type="transmembrane region" description="Helical" evidence="1">
    <location>
        <begin position="55"/>
        <end position="88"/>
    </location>
</feature>
<keyword evidence="3" id="KW-1185">Reference proteome</keyword>
<comment type="caution">
    <text evidence="2">The sequence shown here is derived from an EMBL/GenBank/DDBJ whole genome shotgun (WGS) entry which is preliminary data.</text>
</comment>
<keyword evidence="1" id="KW-0472">Membrane</keyword>
<sequence>MHVEAEGYLDTIDSAAVGAVVVTSIMAAVMVLMSGCRTCLEKAVDQRGKAVCGSWLWLGTQAVLCALWWIILFWLVFVIFGSCLWYGAAYTVQGVLVTTSNQIALYNSVSPPPALASPPLAPGAVAPSPSNATISPAPLPAGLCPAYCLNLEVFDFLVKASCVCNQDDIGSALHFVQKAYSALDNVVAGAFLLWVGASFLLMNAVADFAKTKRERELLLRAQRAAVDTAATHLALGTAPASGMYAAQAYQQDAMPLLAKQAQMQQALQHQQQMQMAAMMAQAQVARPPVQASGMSASASQQNLGSAV</sequence>
<organism evidence="2 3">
    <name type="scientific">Edaphochlamys debaryana</name>
    <dbReference type="NCBI Taxonomy" id="47281"/>
    <lineage>
        <taxon>Eukaryota</taxon>
        <taxon>Viridiplantae</taxon>
        <taxon>Chlorophyta</taxon>
        <taxon>core chlorophytes</taxon>
        <taxon>Chlorophyceae</taxon>
        <taxon>CS clade</taxon>
        <taxon>Chlamydomonadales</taxon>
        <taxon>Chlamydomonadales incertae sedis</taxon>
        <taxon>Edaphochlamys</taxon>
    </lineage>
</organism>
<reference evidence="2" key="1">
    <citation type="journal article" date="2020" name="bioRxiv">
        <title>Comparative genomics of Chlamydomonas.</title>
        <authorList>
            <person name="Craig R.J."/>
            <person name="Hasan A.R."/>
            <person name="Ness R.W."/>
            <person name="Keightley P.D."/>
        </authorList>
    </citation>
    <scope>NUCLEOTIDE SEQUENCE</scope>
    <source>
        <strain evidence="2">CCAP 11/70</strain>
    </source>
</reference>
<keyword evidence="1" id="KW-0812">Transmembrane</keyword>